<protein>
    <submittedName>
        <fullName evidence="2">Uncharacterized protein</fullName>
    </submittedName>
</protein>
<keyword evidence="1" id="KW-1133">Transmembrane helix</keyword>
<keyword evidence="1" id="KW-0472">Membrane</keyword>
<evidence type="ECO:0000313" key="2">
    <source>
        <dbReference type="EMBL" id="RDD83537.1"/>
    </source>
</evidence>
<feature type="transmembrane region" description="Helical" evidence="1">
    <location>
        <begin position="74"/>
        <end position="92"/>
    </location>
</feature>
<evidence type="ECO:0000256" key="1">
    <source>
        <dbReference type="SAM" id="Phobius"/>
    </source>
</evidence>
<dbReference type="EMBL" id="QQAH01000001">
    <property type="protein sequence ID" value="RDD83537.1"/>
    <property type="molecule type" value="Genomic_DNA"/>
</dbReference>
<sequence>MTKTFAANLALVFVLLGGIGIAMALGASQVDPGPGPVPMPNPYVIARWFGFGQISLLVGTWLAGFAFQSATRRSILALVAGGLLSTVPIWHLL</sequence>
<comment type="caution">
    <text evidence="2">The sequence shown here is derived from an EMBL/GenBank/DDBJ whole genome shotgun (WGS) entry which is preliminary data.</text>
</comment>
<keyword evidence="3" id="KW-1185">Reference proteome</keyword>
<evidence type="ECO:0000313" key="3">
    <source>
        <dbReference type="Proteomes" id="UP000253782"/>
    </source>
</evidence>
<dbReference type="Proteomes" id="UP000253782">
    <property type="component" value="Unassembled WGS sequence"/>
</dbReference>
<dbReference type="RefSeq" id="WP_114843929.1">
    <property type="nucleotide sequence ID" value="NZ_JBHSPE010000001.1"/>
</dbReference>
<organism evidence="2 3">
    <name type="scientific">Dyella tabacisoli</name>
    <dbReference type="NCBI Taxonomy" id="2282381"/>
    <lineage>
        <taxon>Bacteria</taxon>
        <taxon>Pseudomonadati</taxon>
        <taxon>Pseudomonadota</taxon>
        <taxon>Gammaproteobacteria</taxon>
        <taxon>Lysobacterales</taxon>
        <taxon>Rhodanobacteraceae</taxon>
        <taxon>Dyella</taxon>
    </lineage>
</organism>
<accession>A0A369UST5</accession>
<gene>
    <name evidence="2" type="ORF">DVJ77_02885</name>
</gene>
<proteinExistence type="predicted"/>
<feature type="transmembrane region" description="Helical" evidence="1">
    <location>
        <begin position="48"/>
        <end position="67"/>
    </location>
</feature>
<keyword evidence="1" id="KW-0812">Transmembrane</keyword>
<dbReference type="AlphaFoldDB" id="A0A369UST5"/>
<name>A0A369UST5_9GAMM</name>
<reference evidence="2 3" key="1">
    <citation type="submission" date="2018-07" db="EMBL/GenBank/DDBJ databases">
        <title>Dyella tabacisoli L4-6T, whole genome shotgun sequence.</title>
        <authorList>
            <person name="Zhou X.-K."/>
            <person name="Li W.-J."/>
            <person name="Duan Y.-Q."/>
        </authorList>
    </citation>
    <scope>NUCLEOTIDE SEQUENCE [LARGE SCALE GENOMIC DNA]</scope>
    <source>
        <strain evidence="2 3">L4-6</strain>
    </source>
</reference>